<accession>A0A8J4DEB6</accession>
<proteinExistence type="predicted"/>
<evidence type="ECO:0000256" key="1">
    <source>
        <dbReference type="SAM" id="MobiDB-lite"/>
    </source>
</evidence>
<reference evidence="2" key="1">
    <citation type="journal article" date="2021" name="Proc. Natl. Acad. Sci. U.S.A.">
        <title>Three genomes in the algal genus Volvox reveal the fate of a haploid sex-determining region after a transition to homothallism.</title>
        <authorList>
            <person name="Yamamoto K."/>
            <person name="Hamaji T."/>
            <person name="Kawai-Toyooka H."/>
            <person name="Matsuzaki R."/>
            <person name="Takahashi F."/>
            <person name="Nishimura Y."/>
            <person name="Kawachi M."/>
            <person name="Noguchi H."/>
            <person name="Minakuchi Y."/>
            <person name="Umen J.G."/>
            <person name="Toyoda A."/>
            <person name="Nozaki H."/>
        </authorList>
    </citation>
    <scope>NUCLEOTIDE SEQUENCE</scope>
    <source>
        <strain evidence="2">NIES-3785</strain>
    </source>
</reference>
<dbReference type="EMBL" id="BNCQ01000006">
    <property type="protein sequence ID" value="GIL99505.1"/>
    <property type="molecule type" value="Genomic_DNA"/>
</dbReference>
<organism evidence="2 3">
    <name type="scientific">Volvox reticuliferus</name>
    <dbReference type="NCBI Taxonomy" id="1737510"/>
    <lineage>
        <taxon>Eukaryota</taxon>
        <taxon>Viridiplantae</taxon>
        <taxon>Chlorophyta</taxon>
        <taxon>core chlorophytes</taxon>
        <taxon>Chlorophyceae</taxon>
        <taxon>CS clade</taxon>
        <taxon>Chlamydomonadales</taxon>
        <taxon>Volvocaceae</taxon>
        <taxon>Volvox</taxon>
    </lineage>
</organism>
<feature type="region of interest" description="Disordered" evidence="1">
    <location>
        <begin position="83"/>
        <end position="109"/>
    </location>
</feature>
<feature type="non-terminal residue" evidence="2">
    <location>
        <position position="109"/>
    </location>
</feature>
<dbReference type="AlphaFoldDB" id="A0A8J4DEB6"/>
<gene>
    <name evidence="2" type="ORF">Vretimale_4659</name>
</gene>
<evidence type="ECO:0000313" key="2">
    <source>
        <dbReference type="EMBL" id="GIL99505.1"/>
    </source>
</evidence>
<feature type="compositionally biased region" description="Polar residues" evidence="1">
    <location>
        <begin position="95"/>
        <end position="109"/>
    </location>
</feature>
<comment type="caution">
    <text evidence="2">The sequence shown here is derived from an EMBL/GenBank/DDBJ whole genome shotgun (WGS) entry which is preliminary data.</text>
</comment>
<name>A0A8J4DEB6_9CHLO</name>
<protein>
    <submittedName>
        <fullName evidence="2">Uncharacterized protein</fullName>
    </submittedName>
</protein>
<evidence type="ECO:0000313" key="3">
    <source>
        <dbReference type="Proteomes" id="UP000722791"/>
    </source>
</evidence>
<feature type="compositionally biased region" description="Low complexity" evidence="1">
    <location>
        <begin position="83"/>
        <end position="92"/>
    </location>
</feature>
<sequence length="109" mass="11083">TLDQLPQWTPATAFLVSEHLCRILVQNMLPRMKPPVTAMPPIASRQTGAGASFSVAGASSSIYSNPRPTSTAVSGIATTVASPGGVAAGGPVKDSLTSARHSSVSKLPL</sequence>
<feature type="non-terminal residue" evidence="2">
    <location>
        <position position="1"/>
    </location>
</feature>
<dbReference type="Proteomes" id="UP000722791">
    <property type="component" value="Unassembled WGS sequence"/>
</dbReference>